<evidence type="ECO:0000313" key="2">
    <source>
        <dbReference type="Proteomes" id="UP000028134"/>
    </source>
</evidence>
<dbReference type="RefSeq" id="WP_260298904.1">
    <property type="nucleotide sequence ID" value="NZ_JNHI01000002.1"/>
</dbReference>
<dbReference type="AlphaFoldDB" id="A0A078RCA0"/>
<protein>
    <submittedName>
        <fullName evidence="1">Uncharacterized protein</fullName>
    </submittedName>
</protein>
<comment type="caution">
    <text evidence="1">The sequence shown here is derived from an EMBL/GenBank/DDBJ whole genome shotgun (WGS) entry which is preliminary data.</text>
</comment>
<dbReference type="Proteomes" id="UP000028134">
    <property type="component" value="Unassembled WGS sequence"/>
</dbReference>
<evidence type="ECO:0000313" key="1">
    <source>
        <dbReference type="EMBL" id="KDS33139.1"/>
    </source>
</evidence>
<dbReference type="PATRIC" id="fig|1339350.3.peg.283"/>
<gene>
    <name evidence="1" type="ORF">M097_0298</name>
</gene>
<reference evidence="1 2" key="1">
    <citation type="submission" date="2014-04" db="EMBL/GenBank/DDBJ databases">
        <authorList>
            <person name="Sears C."/>
            <person name="Carroll K."/>
            <person name="Sack B.R."/>
            <person name="Qadri F."/>
            <person name="Myers L.L."/>
            <person name="Chung G.-T."/>
            <person name="Escheverria P."/>
            <person name="Fraser C.M."/>
            <person name="Sadzewicz L."/>
            <person name="Shefchek K.A."/>
            <person name="Tallon L."/>
            <person name="Das S.P."/>
            <person name="Daugherty S."/>
            <person name="Mongodin E.F."/>
        </authorList>
    </citation>
    <scope>NUCLEOTIDE SEQUENCE [LARGE SCALE GENOMIC DNA]</scope>
    <source>
        <strain evidence="2">3775 SL(B) 10 (iv)</strain>
    </source>
</reference>
<name>A0A078RCA0_PHOVU</name>
<accession>A0A078RCA0</accession>
<dbReference type="EMBL" id="JNHI01000002">
    <property type="protein sequence ID" value="KDS33139.1"/>
    <property type="molecule type" value="Genomic_DNA"/>
</dbReference>
<organism evidence="1 2">
    <name type="scientific">Phocaeicola vulgatus str. 3775 SL</name>
    <name type="common">B</name>
    <name type="synonym">iv</name>
    <dbReference type="NCBI Taxonomy" id="1339350"/>
    <lineage>
        <taxon>Bacteria</taxon>
        <taxon>Pseudomonadati</taxon>
        <taxon>Bacteroidota</taxon>
        <taxon>Bacteroidia</taxon>
        <taxon>Bacteroidales</taxon>
        <taxon>Bacteroidaceae</taxon>
        <taxon>Phocaeicola</taxon>
    </lineage>
</organism>
<sequence length="180" mass="20348">MGNKRDSFVRLNIRGVVSHKISTFQLLVAGDTIVNFEDINIQAFERVGGKQKKLCARIADNGQDSLLKQVVVSYGKVKSPGSIVDLMIEWCWPNMLNITDCDYTTLPNFLAGTVKHLKMSLECKEDIGFKSASIYKYKVGMDKAQLILDVDMSEITDTISYEEDNPLMNSTYILYYEVAR</sequence>
<proteinExistence type="predicted"/>